<evidence type="ECO:0000313" key="7">
    <source>
        <dbReference type="EMBL" id="MBO3735469.1"/>
    </source>
</evidence>
<protein>
    <recommendedName>
        <fullName evidence="1">site-specific DNA-methyltransferase (adenine-specific)</fullName>
        <ecNumber evidence="1">2.1.1.72</ecNumber>
    </recommendedName>
</protein>
<dbReference type="SUPFAM" id="SSF53335">
    <property type="entry name" value="S-adenosyl-L-methionine-dependent methyltransferases"/>
    <property type="match status" value="1"/>
</dbReference>
<dbReference type="EC" id="2.1.1.72" evidence="1"/>
<feature type="domain" description="Type II methyltransferase M.TaqI-like" evidence="6">
    <location>
        <begin position="951"/>
        <end position="995"/>
    </location>
</feature>
<dbReference type="Gene3D" id="3.40.50.150">
    <property type="entry name" value="Vaccinia Virus protein VP39"/>
    <property type="match status" value="2"/>
</dbReference>
<dbReference type="InterPro" id="IPR050953">
    <property type="entry name" value="N4_N6_ade-DNA_methylase"/>
</dbReference>
<keyword evidence="2 7" id="KW-0489">Methyltransferase</keyword>
<reference evidence="7 8" key="1">
    <citation type="submission" date="2021-03" db="EMBL/GenBank/DDBJ databases">
        <title>Glycomyces sp. nov., a novel actinomycete isolated from soil.</title>
        <authorList>
            <person name="Yang X."/>
            <person name="Xu X."/>
        </authorList>
    </citation>
    <scope>NUCLEOTIDE SEQUENCE [LARGE SCALE GENOMIC DNA]</scope>
    <source>
        <strain evidence="7 8">NEAU-S30</strain>
    </source>
</reference>
<dbReference type="RefSeq" id="WP_208499093.1">
    <property type="nucleotide sequence ID" value="NZ_JAGFNP010000015.1"/>
</dbReference>
<comment type="catalytic activity">
    <reaction evidence="5">
        <text>a 2'-deoxyadenosine in DNA + S-adenosyl-L-methionine = an N(6)-methyl-2'-deoxyadenosine in DNA + S-adenosyl-L-homocysteine + H(+)</text>
        <dbReference type="Rhea" id="RHEA:15197"/>
        <dbReference type="Rhea" id="RHEA-COMP:12418"/>
        <dbReference type="Rhea" id="RHEA-COMP:12419"/>
        <dbReference type="ChEBI" id="CHEBI:15378"/>
        <dbReference type="ChEBI" id="CHEBI:57856"/>
        <dbReference type="ChEBI" id="CHEBI:59789"/>
        <dbReference type="ChEBI" id="CHEBI:90615"/>
        <dbReference type="ChEBI" id="CHEBI:90616"/>
        <dbReference type="EC" id="2.1.1.72"/>
    </reaction>
</comment>
<gene>
    <name evidence="7" type="ORF">J5V16_21795</name>
</gene>
<sequence length="1616" mass="180889">MIYDSITNRGEYFSNHYLAELLPDALKKQQWSQWTADAKDGKPTPRTRLRALRAPYQNARLEIRELQATGETALAAKRTSEWHAELLAGLGFGAEPQTLSVPRADIDHDVPVACLDGLLEGGLVAIEAGFATDLDDAFDPDGSGALHQPVATSGDEITTADKLATWLFTADTPPRYVLILAGGIVVLADRFAWGSGRYLAVDLDVALERNDVKNGGELDLIAGLFTAEMLRQPEGETASPLAALVEESSRHAVGVSKDLREALRRSVEIVANEVLARFRDAGVALDEIEVADDAKDLADQLRRESLRYLYRILFLLYAEARPDTGILPVDHPEYMEGYSLARLGELVVPDLDSASNDGFHFYESLNLLFTQVNSGYRYDQPVSKSESAGIRFEPMRSELFEPASIKLIGKSVYVEDHGGVDTRLRNRTLHVVLRLLMLTKGGAKRGRGRSAATASKQGGFISYAQLGINQLGAVYEGLMSYTGRIAEGEALLEVAKGGDPEGGSWLVPASKVADYPEDVYVRREDPWTGELKRVKYEVGQFVYRLAGRDRQTSASYYTPESLTKATVQLALDYRMEEASEPVTAAEMLRWKICEPALGSGAFLNEAINQVAARYLQKRQEELGTELPAEDYQRELQKVKAYIALHNSYGVDLNATAVELAEISLWLNVMHPGLQAPWFGLHLRQGNSLIGANRRYYDPKDVRSKAWLESAPVEHPFKEGDLPEGMIHHFLLPAKGWGAVAGEKEAKELAPEDSEKLNKWRKALRAKPKEKQVKRLQALSRRAEYLWGLVEKRLRISEQEIARKIDVWGAEDLPEPSNPASKEDILKSLGAVKNDLEGSGTPYWRLKTVMDAWCALWFWPVQEASLLDGSHGRYEESQEINLKSATGRQRRIVPLADLDDWIDFAEALLGRVDYDDQVLRGAFKSLPELSDFEDHLPLNMGMEHFSRIREQFPWVQKSIDIAKDQSFFHWELQFANIFKDGGFDLQVGNPPWMRPQWDESLVLAEIDPWFALAEKASVQARSANTKRVLSVSLAQNTVLVERAMLSGISTFVGDVSTYSTLRGTQPDLYRCFMVRTWLNGGQKGIVGLIHSESHFSGKREAVLRTAAYRRLRMHVHFVNSLNLFDIAHKFEFGLHIYGREREVSFGHATWIYHPDTAIRSKTLSDTNDTGDYGNFLPGLTFQGSWDTRPHPGRIIHVDEETLSTWNLVSDGAPDEWMQARLLFPVSVYESDVISLLAKVANRIGALDPKISSGLHETGASQAGIISWKSTAISEWNELILQGPHLGIGAALSKQPNIPCRSKADYSSWDLTRLDPNTVPNSNYVRACGEDVFERSKDRWVIGSENSPSRPYTDFYRVAWRVMINIKSERSLYAALIPRGPSHIDNVNSMALKDDLTTALTAGYWSSIPLDYMLRITGSSHFRIGNAKNYPAPDANHLLTPELLLRTLRLNCLTSVYSSLWGDLYESNWNSIAWAHEWPMRKELGQVNPNWEYSIPLRTEYERRAALVEIDALVAVMLGMTADQLEAIYLARYPVLSGREDQTWFDAHGRKICGDTKAGGFGQTKEDFIQLQAHLNDGAPPPAGYSPPFYKADRVAEMTAAHAEFTRRLEAKQREAGS</sequence>
<evidence type="ECO:0000256" key="2">
    <source>
        <dbReference type="ARBA" id="ARBA00022603"/>
    </source>
</evidence>
<comment type="caution">
    <text evidence="7">The sequence shown here is derived from an EMBL/GenBank/DDBJ whole genome shotgun (WGS) entry which is preliminary data.</text>
</comment>
<dbReference type="GO" id="GO:0008168">
    <property type="term" value="F:methyltransferase activity"/>
    <property type="evidence" value="ECO:0007669"/>
    <property type="project" value="UniProtKB-KW"/>
</dbReference>
<dbReference type="InterPro" id="IPR011639">
    <property type="entry name" value="MethylTrfase_TaqI-like_dom"/>
</dbReference>
<dbReference type="InterPro" id="IPR029063">
    <property type="entry name" value="SAM-dependent_MTases_sf"/>
</dbReference>
<organism evidence="7 8">
    <name type="scientific">Glycomyces niveus</name>
    <dbReference type="NCBI Taxonomy" id="2820287"/>
    <lineage>
        <taxon>Bacteria</taxon>
        <taxon>Bacillati</taxon>
        <taxon>Actinomycetota</taxon>
        <taxon>Actinomycetes</taxon>
        <taxon>Glycomycetales</taxon>
        <taxon>Glycomycetaceae</taxon>
        <taxon>Glycomyces</taxon>
    </lineage>
</organism>
<evidence type="ECO:0000256" key="5">
    <source>
        <dbReference type="ARBA" id="ARBA00047942"/>
    </source>
</evidence>
<evidence type="ECO:0000256" key="3">
    <source>
        <dbReference type="ARBA" id="ARBA00022679"/>
    </source>
</evidence>
<name>A0ABS3U9L0_9ACTN</name>
<keyword evidence="8" id="KW-1185">Reference proteome</keyword>
<keyword evidence="4" id="KW-0949">S-adenosyl-L-methionine</keyword>
<keyword evidence="3" id="KW-0808">Transferase</keyword>
<dbReference type="Pfam" id="PF07669">
    <property type="entry name" value="Eco57I"/>
    <property type="match status" value="1"/>
</dbReference>
<dbReference type="EMBL" id="JAGFNP010000015">
    <property type="protein sequence ID" value="MBO3735469.1"/>
    <property type="molecule type" value="Genomic_DNA"/>
</dbReference>
<evidence type="ECO:0000256" key="4">
    <source>
        <dbReference type="ARBA" id="ARBA00022691"/>
    </source>
</evidence>
<dbReference type="GO" id="GO:0032259">
    <property type="term" value="P:methylation"/>
    <property type="evidence" value="ECO:0007669"/>
    <property type="project" value="UniProtKB-KW"/>
</dbReference>
<evidence type="ECO:0000313" key="8">
    <source>
        <dbReference type="Proteomes" id="UP000681341"/>
    </source>
</evidence>
<dbReference type="PANTHER" id="PTHR33841">
    <property type="entry name" value="DNA METHYLTRANSFERASE YEEA-RELATED"/>
    <property type="match status" value="1"/>
</dbReference>
<accession>A0ABS3U9L0</accession>
<proteinExistence type="predicted"/>
<dbReference type="Proteomes" id="UP000681341">
    <property type="component" value="Unassembled WGS sequence"/>
</dbReference>
<evidence type="ECO:0000259" key="6">
    <source>
        <dbReference type="Pfam" id="PF07669"/>
    </source>
</evidence>
<dbReference type="PANTHER" id="PTHR33841:SF1">
    <property type="entry name" value="DNA METHYLTRANSFERASE A"/>
    <property type="match status" value="1"/>
</dbReference>
<evidence type="ECO:0000256" key="1">
    <source>
        <dbReference type="ARBA" id="ARBA00011900"/>
    </source>
</evidence>